<dbReference type="InterPro" id="IPR005181">
    <property type="entry name" value="SASA"/>
</dbReference>
<keyword evidence="1" id="KW-0378">Hydrolase</keyword>
<reference evidence="3 4" key="1">
    <citation type="journal article" date="2012" name="Int. J. Syst. Evol. Microbiol.">
        <title>Flammeovirga pacifica sp. nov., isolated from deep-sea sediment.</title>
        <authorList>
            <person name="Xu H."/>
            <person name="Fu Y."/>
            <person name="Yang N."/>
            <person name="Ding Z."/>
            <person name="Lai Q."/>
            <person name="Zeng R."/>
        </authorList>
    </citation>
    <scope>NUCLEOTIDE SEQUENCE [LARGE SCALE GENOMIC DNA]</scope>
    <source>
        <strain evidence="4">DSM 24597 / LMG 26175 / WPAGA1</strain>
    </source>
</reference>
<protein>
    <recommendedName>
        <fullName evidence="2">Sialate O-acetylesterase domain-containing protein</fullName>
    </recommendedName>
</protein>
<dbReference type="AlphaFoldDB" id="A0A1S1YTU2"/>
<dbReference type="OrthoDB" id="9795554at2"/>
<dbReference type="GO" id="GO:0016788">
    <property type="term" value="F:hydrolase activity, acting on ester bonds"/>
    <property type="evidence" value="ECO:0007669"/>
    <property type="project" value="UniProtKB-ARBA"/>
</dbReference>
<proteinExistence type="predicted"/>
<dbReference type="Pfam" id="PF03629">
    <property type="entry name" value="SASA"/>
    <property type="match status" value="1"/>
</dbReference>
<evidence type="ECO:0000256" key="1">
    <source>
        <dbReference type="ARBA" id="ARBA00022801"/>
    </source>
</evidence>
<organism evidence="3 4">
    <name type="scientific">Flammeovirga pacifica</name>
    <dbReference type="NCBI Taxonomy" id="915059"/>
    <lineage>
        <taxon>Bacteria</taxon>
        <taxon>Pseudomonadati</taxon>
        <taxon>Bacteroidota</taxon>
        <taxon>Cytophagia</taxon>
        <taxon>Cytophagales</taxon>
        <taxon>Flammeovirgaceae</taxon>
        <taxon>Flammeovirga</taxon>
    </lineage>
</organism>
<evidence type="ECO:0000259" key="2">
    <source>
        <dbReference type="Pfam" id="PF03629"/>
    </source>
</evidence>
<dbReference type="Proteomes" id="UP000179797">
    <property type="component" value="Unassembled WGS sequence"/>
</dbReference>
<gene>
    <name evidence="3" type="ORF">NH26_22900</name>
</gene>
<feature type="domain" description="Sialate O-acetylesterase" evidence="2">
    <location>
        <begin position="25"/>
        <end position="278"/>
    </location>
</feature>
<dbReference type="PANTHER" id="PTHR31988">
    <property type="entry name" value="ESTERASE, PUTATIVE (DUF303)-RELATED"/>
    <property type="match status" value="1"/>
</dbReference>
<keyword evidence="4" id="KW-1185">Reference proteome</keyword>
<evidence type="ECO:0000313" key="3">
    <source>
        <dbReference type="EMBL" id="OHX64438.1"/>
    </source>
</evidence>
<dbReference type="SUPFAM" id="SSF52266">
    <property type="entry name" value="SGNH hydrolase"/>
    <property type="match status" value="1"/>
</dbReference>
<accession>A0A1S1YTU2</accession>
<sequence length="290" mass="33333">MKLLNTISLFFFFVITAFCQEEQMYIVLLGGQSNMVGRGQFDELSPSDIVRVDNAAQKISIISNGRKELPLSYQSATKRQINFGPELFFGVTLHEKYPNKKFLFIKEGMGGTSLLGAWNPNWTQEMAILSEKDEKRQTTKLYEKHCNVIQSALAKYPNAKIVGMLWMQGERDTRTEVAATTYKSNLKQLIYAYRNDFKIKNMPFIFGQVNCPPRGKYLEGVNIVRDQMMSTEQQMKNVFMIPTSMEDSWHDYPKKPDNVHYSTEGQKRLGNAFGKTFLAIQSIQNIEKVK</sequence>
<dbReference type="EMBL" id="JRYR02000002">
    <property type="protein sequence ID" value="OHX64438.1"/>
    <property type="molecule type" value="Genomic_DNA"/>
</dbReference>
<dbReference type="Gene3D" id="3.40.50.1110">
    <property type="entry name" value="SGNH hydrolase"/>
    <property type="match status" value="1"/>
</dbReference>
<evidence type="ECO:0000313" key="4">
    <source>
        <dbReference type="Proteomes" id="UP000179797"/>
    </source>
</evidence>
<name>A0A1S1YTU2_FLAPC</name>
<dbReference type="STRING" id="915059.NH26_22900"/>
<dbReference type="InterPro" id="IPR036514">
    <property type="entry name" value="SGNH_hydro_sf"/>
</dbReference>
<dbReference type="RefSeq" id="WP_044229659.1">
    <property type="nucleotide sequence ID" value="NZ_JRYR02000002.1"/>
</dbReference>
<dbReference type="PANTHER" id="PTHR31988:SF19">
    <property type="entry name" value="9-O-ACETYL-N-ACETYLNEURAMINIC ACID DEACETYLASE-RELATED"/>
    <property type="match status" value="1"/>
</dbReference>
<dbReference type="InterPro" id="IPR052940">
    <property type="entry name" value="Carb_Esterase_6"/>
</dbReference>
<comment type="caution">
    <text evidence="3">The sequence shown here is derived from an EMBL/GenBank/DDBJ whole genome shotgun (WGS) entry which is preliminary data.</text>
</comment>